<dbReference type="EMBL" id="OZ034822">
    <property type="protein sequence ID" value="CAL1412169.1"/>
    <property type="molecule type" value="Genomic_DNA"/>
</dbReference>
<protein>
    <recommendedName>
        <fullName evidence="3">RNase H type-1 domain-containing protein</fullName>
    </recommendedName>
</protein>
<sequence length="154" mass="16901">MASPGPQASALLCRLFGRTGTNVSSAMVASFCLPHSLWHAIHLKVNLWHSAWMAPLPLQLRGNRKADKVEADFGWSVPPRGWCKLNVDGASQGNPRKATAGVVFRDDQRRWLGGSTTPLVTVRRLVQSFGQLSRVWRWRGGEDSSSSLLSLIPG</sequence>
<reference evidence="1 2" key="1">
    <citation type="submission" date="2024-04" db="EMBL/GenBank/DDBJ databases">
        <authorList>
            <person name="Fracassetti M."/>
        </authorList>
    </citation>
    <scope>NUCLEOTIDE SEQUENCE [LARGE SCALE GENOMIC DNA]</scope>
</reference>
<accession>A0AAV2GNB7</accession>
<dbReference type="Proteomes" id="UP001497516">
    <property type="component" value="Chromosome 9"/>
</dbReference>
<dbReference type="AlphaFoldDB" id="A0AAV2GNB7"/>
<proteinExistence type="predicted"/>
<evidence type="ECO:0000313" key="1">
    <source>
        <dbReference type="EMBL" id="CAL1412169.1"/>
    </source>
</evidence>
<evidence type="ECO:0008006" key="3">
    <source>
        <dbReference type="Google" id="ProtNLM"/>
    </source>
</evidence>
<evidence type="ECO:0000313" key="2">
    <source>
        <dbReference type="Proteomes" id="UP001497516"/>
    </source>
</evidence>
<organism evidence="1 2">
    <name type="scientific">Linum trigynum</name>
    <dbReference type="NCBI Taxonomy" id="586398"/>
    <lineage>
        <taxon>Eukaryota</taxon>
        <taxon>Viridiplantae</taxon>
        <taxon>Streptophyta</taxon>
        <taxon>Embryophyta</taxon>
        <taxon>Tracheophyta</taxon>
        <taxon>Spermatophyta</taxon>
        <taxon>Magnoliopsida</taxon>
        <taxon>eudicotyledons</taxon>
        <taxon>Gunneridae</taxon>
        <taxon>Pentapetalae</taxon>
        <taxon>rosids</taxon>
        <taxon>fabids</taxon>
        <taxon>Malpighiales</taxon>
        <taxon>Linaceae</taxon>
        <taxon>Linum</taxon>
    </lineage>
</organism>
<gene>
    <name evidence="1" type="ORF">LTRI10_LOCUS51478</name>
</gene>
<keyword evidence="2" id="KW-1185">Reference proteome</keyword>
<name>A0AAV2GNB7_9ROSI</name>